<sequence>MENMMDNNIDIELNKDVHGLIDAVNNFFPGTVTVTFIGKLQSGYVRHDQAQTVQDGKNIIVQIADLSAPDYTASHELLHLLMVLRGFPQVFYSLTTGDDTLDEQLKMMGTELYDIVSHFVVVSEQRKHNLINDDIEEMYLKGVYATIKPEPDPLDDQMMLRLTTLLDALVFYGEGIDKVADKFKQDFPVSFEAAQKLYQVITDKPTDSPFGLRRNVVKLFKAFDEQLKDWELPALHNTEFTTLTSVLSERQLGLKVKQLFEIYHSDLTEVTSNTKGYVGFNRVDDQNSFVLANPKGNQDDPEFFKGVYDKSAKQLFDDLKMPYIVRK</sequence>
<dbReference type="AlphaFoldDB" id="J9W962"/>
<evidence type="ECO:0008006" key="3">
    <source>
        <dbReference type="Google" id="ProtNLM"/>
    </source>
</evidence>
<evidence type="ECO:0000313" key="1">
    <source>
        <dbReference type="EMBL" id="AFS00681.1"/>
    </source>
</evidence>
<organism evidence="1 2">
    <name type="scientific">Lentilactobacillus buchneri subsp. silagei CD034</name>
    <dbReference type="NCBI Taxonomy" id="1071400"/>
    <lineage>
        <taxon>Bacteria</taxon>
        <taxon>Bacillati</taxon>
        <taxon>Bacillota</taxon>
        <taxon>Bacilli</taxon>
        <taxon>Lactobacillales</taxon>
        <taxon>Lactobacillaceae</taxon>
        <taxon>Lentilactobacillus</taxon>
        <taxon>Lentilactobacillus buchneri subsp. silagei</taxon>
    </lineage>
</organism>
<reference evidence="1 2" key="1">
    <citation type="journal article" date="2012" name="J. Biotechnol.">
        <title>Insights into the completely annotated genome of Lactobacillus buchneri CD034, a strain isolated from stable grass silage.</title>
        <authorList>
            <person name="Heinl S."/>
            <person name="Wibberg D."/>
            <person name="Eikmeyer F."/>
            <person name="Szczepanowski R."/>
            <person name="Blom J."/>
            <person name="Linke B."/>
            <person name="Goesmann A."/>
            <person name="Grabherr R."/>
            <person name="Schwab H."/>
            <person name="Puhler A."/>
            <person name="Schluter A."/>
        </authorList>
    </citation>
    <scope>NUCLEOTIDE SEQUENCE [LARGE SCALE GENOMIC DNA]</scope>
    <source>
        <strain evidence="1 2">CD034</strain>
    </source>
</reference>
<dbReference type="eggNOG" id="ENOG502ZU5A">
    <property type="taxonomic scope" value="Bacteria"/>
</dbReference>
<proteinExistence type="predicted"/>
<keyword evidence="2" id="KW-1185">Reference proteome</keyword>
<protein>
    <recommendedName>
        <fullName evidence="3">IpaB/EvcA family protein</fullName>
    </recommendedName>
</protein>
<accession>J9W962</accession>
<gene>
    <name evidence="1" type="ORF">LBUCD034_1665</name>
</gene>
<dbReference type="KEGG" id="lbn:LBUCD034_1665"/>
<dbReference type="HOGENOM" id="CLU_076062_0_0_9"/>
<dbReference type="Proteomes" id="UP000007332">
    <property type="component" value="Chromosome"/>
</dbReference>
<dbReference type="PATRIC" id="fig|1071400.3.peg.1604"/>
<dbReference type="STRING" id="1071400.LBUCD034_1665"/>
<dbReference type="EMBL" id="CP003043">
    <property type="protein sequence ID" value="AFS00681.1"/>
    <property type="molecule type" value="Genomic_DNA"/>
</dbReference>
<evidence type="ECO:0000313" key="2">
    <source>
        <dbReference type="Proteomes" id="UP000007332"/>
    </source>
</evidence>
<name>J9W962_LENBU</name>